<dbReference type="EMBL" id="CAADEY010000258">
    <property type="protein sequence ID" value="VFJ70375.1"/>
    <property type="molecule type" value="Genomic_DNA"/>
</dbReference>
<evidence type="ECO:0000313" key="2">
    <source>
        <dbReference type="EMBL" id="VFJ70375.1"/>
    </source>
</evidence>
<evidence type="ECO:0000259" key="1">
    <source>
        <dbReference type="Pfam" id="PF14261"/>
    </source>
</evidence>
<proteinExistence type="predicted"/>
<protein>
    <recommendedName>
        <fullName evidence="1">DUF4351 domain-containing protein</fullName>
    </recommendedName>
</protein>
<gene>
    <name evidence="2" type="ORF">BECKDK2373C_GA0170839_12582</name>
</gene>
<organism evidence="2">
    <name type="scientific">Candidatus Kentrum sp. DK</name>
    <dbReference type="NCBI Taxonomy" id="2126562"/>
    <lineage>
        <taxon>Bacteria</taxon>
        <taxon>Pseudomonadati</taxon>
        <taxon>Pseudomonadota</taxon>
        <taxon>Gammaproteobacteria</taxon>
        <taxon>Candidatus Kentrum</taxon>
    </lineage>
</organism>
<dbReference type="AlphaFoldDB" id="A0A450TQM8"/>
<reference evidence="2" key="1">
    <citation type="submission" date="2019-02" db="EMBL/GenBank/DDBJ databases">
        <authorList>
            <person name="Gruber-Vodicka R. H."/>
            <person name="Seah K. B. B."/>
        </authorList>
    </citation>
    <scope>NUCLEOTIDE SEQUENCE</scope>
    <source>
        <strain evidence="2">BECK_DK161</strain>
    </source>
</reference>
<dbReference type="Pfam" id="PF14261">
    <property type="entry name" value="DUF4351"/>
    <property type="match status" value="1"/>
</dbReference>
<accession>A0A450TQM8</accession>
<sequence>MISQFAQRVIAREKPKWEQTFRQEGRLEGEAIGEAIGEAKGEAKLLFRQLSRRFQPLPDGTFERIHGADPSTIEIWADRVLDAKSLDEVFTE</sequence>
<feature type="domain" description="DUF4351" evidence="1">
    <location>
        <begin position="37"/>
        <end position="88"/>
    </location>
</feature>
<dbReference type="PANTHER" id="PTHR35586">
    <property type="entry name" value="SLL1691 PROTEIN"/>
    <property type="match status" value="1"/>
</dbReference>
<name>A0A450TQM8_9GAMM</name>
<dbReference type="InterPro" id="IPR025587">
    <property type="entry name" value="DUF4351"/>
</dbReference>
<dbReference type="PANTHER" id="PTHR35586:SF1">
    <property type="entry name" value="SLL1691 PROTEIN"/>
    <property type="match status" value="1"/>
</dbReference>